<gene>
    <name evidence="2" type="ORF">TSOC_004747</name>
</gene>
<keyword evidence="2" id="KW-0648">Protein biosynthesis</keyword>
<evidence type="ECO:0000313" key="3">
    <source>
        <dbReference type="Proteomes" id="UP000236333"/>
    </source>
</evidence>
<dbReference type="GO" id="GO:0003743">
    <property type="term" value="F:translation initiation factor activity"/>
    <property type="evidence" value="ECO:0007669"/>
    <property type="project" value="UniProtKB-KW"/>
</dbReference>
<dbReference type="OrthoDB" id="10265695at2759"/>
<protein>
    <submittedName>
        <fullName evidence="2">Eukaryotic translation initiation factor 3 subunit H</fullName>
    </submittedName>
</protein>
<dbReference type="Proteomes" id="UP000236333">
    <property type="component" value="Unassembled WGS sequence"/>
</dbReference>
<comment type="caution">
    <text evidence="2">The sequence shown here is derived from an EMBL/GenBank/DDBJ whole genome shotgun (WGS) entry which is preliminary data.</text>
</comment>
<evidence type="ECO:0000259" key="1">
    <source>
        <dbReference type="Pfam" id="PF19445"/>
    </source>
</evidence>
<keyword evidence="2" id="KW-0396">Initiation factor</keyword>
<dbReference type="EMBL" id="PGGS01000120">
    <property type="protein sequence ID" value="PNH08682.1"/>
    <property type="molecule type" value="Genomic_DNA"/>
</dbReference>
<organism evidence="2 3">
    <name type="scientific">Tetrabaena socialis</name>
    <dbReference type="NCBI Taxonomy" id="47790"/>
    <lineage>
        <taxon>Eukaryota</taxon>
        <taxon>Viridiplantae</taxon>
        <taxon>Chlorophyta</taxon>
        <taxon>core chlorophytes</taxon>
        <taxon>Chlorophyceae</taxon>
        <taxon>CS clade</taxon>
        <taxon>Chlamydomonadales</taxon>
        <taxon>Tetrabaenaceae</taxon>
        <taxon>Tetrabaena</taxon>
    </lineage>
</organism>
<dbReference type="InterPro" id="IPR045810">
    <property type="entry name" value="eIF3h_C"/>
</dbReference>
<keyword evidence="3" id="KW-1185">Reference proteome</keyword>
<sequence length="74" mass="8343">MLAPPFGLSRRAIDNLEPLPEEDAVMWKPLPEPSMLDNYLVTNQIATYCDQLNFASSEAIQKLFLMEAMQKANA</sequence>
<proteinExistence type="predicted"/>
<evidence type="ECO:0000313" key="2">
    <source>
        <dbReference type="EMBL" id="PNH08682.1"/>
    </source>
</evidence>
<name>A0A2J8A815_9CHLO</name>
<dbReference type="AlphaFoldDB" id="A0A2J8A815"/>
<reference evidence="2 3" key="1">
    <citation type="journal article" date="2017" name="Mol. Biol. Evol.">
        <title>The 4-celled Tetrabaena socialis nuclear genome reveals the essential components for genetic control of cell number at the origin of multicellularity in the volvocine lineage.</title>
        <authorList>
            <person name="Featherston J."/>
            <person name="Arakaki Y."/>
            <person name="Hanschen E.R."/>
            <person name="Ferris P.J."/>
            <person name="Michod R.E."/>
            <person name="Olson B.J.S.C."/>
            <person name="Nozaki H."/>
            <person name="Durand P.M."/>
        </authorList>
    </citation>
    <scope>NUCLEOTIDE SEQUENCE [LARGE SCALE GENOMIC DNA]</scope>
    <source>
        <strain evidence="2 3">NIES-571</strain>
    </source>
</reference>
<dbReference type="Pfam" id="PF19445">
    <property type="entry name" value="eIF3h_C"/>
    <property type="match status" value="1"/>
</dbReference>
<feature type="domain" description="eIF3h C-terminal" evidence="1">
    <location>
        <begin position="16"/>
        <end position="72"/>
    </location>
</feature>
<accession>A0A2J8A815</accession>